<keyword evidence="3" id="KW-1185">Reference proteome</keyword>
<evidence type="ECO:0000313" key="3">
    <source>
        <dbReference type="Proteomes" id="UP001472677"/>
    </source>
</evidence>
<proteinExistence type="predicted"/>
<dbReference type="EMBL" id="JBBPBM010000005">
    <property type="protein sequence ID" value="KAK8583986.1"/>
    <property type="molecule type" value="Genomic_DNA"/>
</dbReference>
<sequence>MSDILKMMANLRFTEKEIDETDTLHFEDEHQVEGISHRGHFYYWSEYVPFHAIVVNGDNGKGSRVEGSKGRSYKRCYGRKDIEGSLAIKKARSETGVNVNVADDGPEDTPPQKAIVSVEADAQPSREP</sequence>
<evidence type="ECO:0000256" key="1">
    <source>
        <dbReference type="SAM" id="MobiDB-lite"/>
    </source>
</evidence>
<reference evidence="2 3" key="1">
    <citation type="journal article" date="2024" name="G3 (Bethesda)">
        <title>Genome assembly of Hibiscus sabdariffa L. provides insights into metabolisms of medicinal natural products.</title>
        <authorList>
            <person name="Kim T."/>
        </authorList>
    </citation>
    <scope>NUCLEOTIDE SEQUENCE [LARGE SCALE GENOMIC DNA]</scope>
    <source>
        <strain evidence="2">TK-2024</strain>
        <tissue evidence="2">Old leaves</tissue>
    </source>
</reference>
<feature type="region of interest" description="Disordered" evidence="1">
    <location>
        <begin position="96"/>
        <end position="128"/>
    </location>
</feature>
<comment type="caution">
    <text evidence="2">The sequence shown here is derived from an EMBL/GenBank/DDBJ whole genome shotgun (WGS) entry which is preliminary data.</text>
</comment>
<evidence type="ECO:0000313" key="2">
    <source>
        <dbReference type="EMBL" id="KAK8583986.1"/>
    </source>
</evidence>
<name>A0ABR2FPH6_9ROSI</name>
<gene>
    <name evidence="2" type="ORF">V6N12_068238</name>
</gene>
<protein>
    <submittedName>
        <fullName evidence="2">Uncharacterized protein</fullName>
    </submittedName>
</protein>
<accession>A0ABR2FPH6</accession>
<dbReference type="Proteomes" id="UP001472677">
    <property type="component" value="Unassembled WGS sequence"/>
</dbReference>
<organism evidence="2 3">
    <name type="scientific">Hibiscus sabdariffa</name>
    <name type="common">roselle</name>
    <dbReference type="NCBI Taxonomy" id="183260"/>
    <lineage>
        <taxon>Eukaryota</taxon>
        <taxon>Viridiplantae</taxon>
        <taxon>Streptophyta</taxon>
        <taxon>Embryophyta</taxon>
        <taxon>Tracheophyta</taxon>
        <taxon>Spermatophyta</taxon>
        <taxon>Magnoliopsida</taxon>
        <taxon>eudicotyledons</taxon>
        <taxon>Gunneridae</taxon>
        <taxon>Pentapetalae</taxon>
        <taxon>rosids</taxon>
        <taxon>malvids</taxon>
        <taxon>Malvales</taxon>
        <taxon>Malvaceae</taxon>
        <taxon>Malvoideae</taxon>
        <taxon>Hibiscus</taxon>
    </lineage>
</organism>